<dbReference type="PROSITE" id="PS50026">
    <property type="entry name" value="EGF_3"/>
    <property type="match status" value="3"/>
</dbReference>
<dbReference type="PROSITE" id="PS01180">
    <property type="entry name" value="CUB"/>
    <property type="match status" value="2"/>
</dbReference>
<dbReference type="InterPro" id="IPR000859">
    <property type="entry name" value="CUB_dom"/>
</dbReference>
<feature type="compositionally biased region" description="Polar residues" evidence="4">
    <location>
        <begin position="1652"/>
        <end position="1665"/>
    </location>
</feature>
<evidence type="ECO:0000256" key="3">
    <source>
        <dbReference type="PROSITE-ProRule" id="PRU00076"/>
    </source>
</evidence>
<feature type="region of interest" description="Disordered" evidence="4">
    <location>
        <begin position="1797"/>
        <end position="1882"/>
    </location>
</feature>
<dbReference type="Proteomes" id="UP000019118">
    <property type="component" value="Unassembled WGS sequence"/>
</dbReference>
<dbReference type="InterPro" id="IPR035914">
    <property type="entry name" value="Sperma_CUB_dom_sf"/>
</dbReference>
<dbReference type="PANTHER" id="PTHR24255">
    <property type="entry name" value="COMPLEMENT COMPONENT 1, S SUBCOMPONENT-RELATED"/>
    <property type="match status" value="1"/>
</dbReference>
<dbReference type="InterPro" id="IPR016187">
    <property type="entry name" value="CTDL_fold"/>
</dbReference>
<feature type="domain" description="CUB" evidence="5">
    <location>
        <begin position="342"/>
        <end position="462"/>
    </location>
</feature>
<feature type="compositionally biased region" description="Polar residues" evidence="4">
    <location>
        <begin position="989"/>
        <end position="1018"/>
    </location>
</feature>
<evidence type="ECO:0000313" key="9">
    <source>
        <dbReference type="Proteomes" id="UP000019118"/>
    </source>
</evidence>
<feature type="domain" description="EGF-like" evidence="6">
    <location>
        <begin position="684"/>
        <end position="720"/>
    </location>
</feature>
<dbReference type="Gene3D" id="2.60.120.290">
    <property type="entry name" value="Spermadhesin, CUB domain"/>
    <property type="match status" value="4"/>
</dbReference>
<dbReference type="SMART" id="SM00181">
    <property type="entry name" value="EGF"/>
    <property type="match status" value="3"/>
</dbReference>
<proteinExistence type="predicted"/>
<feature type="region of interest" description="Disordered" evidence="4">
    <location>
        <begin position="853"/>
        <end position="885"/>
    </location>
</feature>
<feature type="region of interest" description="Disordered" evidence="4">
    <location>
        <begin position="985"/>
        <end position="1018"/>
    </location>
</feature>
<feature type="domain" description="EGF-like" evidence="6">
    <location>
        <begin position="611"/>
        <end position="647"/>
    </location>
</feature>
<keyword evidence="9" id="KW-1185">Reference proteome</keyword>
<evidence type="ECO:0000313" key="8">
    <source>
        <dbReference type="EnsemblMetazoa" id="XP_019755674.1"/>
    </source>
</evidence>
<evidence type="ECO:0008006" key="10">
    <source>
        <dbReference type="Google" id="ProtNLM"/>
    </source>
</evidence>
<dbReference type="InterPro" id="IPR000742">
    <property type="entry name" value="EGF"/>
</dbReference>
<feature type="region of interest" description="Disordered" evidence="4">
    <location>
        <begin position="1633"/>
        <end position="1769"/>
    </location>
</feature>
<feature type="domain" description="EGF-like" evidence="6">
    <location>
        <begin position="652"/>
        <end position="682"/>
    </location>
</feature>
<feature type="disulfide bond" evidence="3">
    <location>
        <begin position="710"/>
        <end position="719"/>
    </location>
</feature>
<reference evidence="9" key="1">
    <citation type="journal article" date="2013" name="Genome Biol.">
        <title>Draft genome of the mountain pine beetle, Dendroctonus ponderosae Hopkins, a major forest pest.</title>
        <authorList>
            <person name="Keeling C.I."/>
            <person name="Yuen M.M."/>
            <person name="Liao N.Y."/>
            <person name="Docking T.R."/>
            <person name="Chan S.K."/>
            <person name="Taylor G.A."/>
            <person name="Palmquist D.L."/>
            <person name="Jackman S.D."/>
            <person name="Nguyen A."/>
            <person name="Li M."/>
            <person name="Henderson H."/>
            <person name="Janes J.K."/>
            <person name="Zhao Y."/>
            <person name="Pandoh P."/>
            <person name="Moore R."/>
            <person name="Sperling F.A."/>
            <person name="Huber D.P."/>
            <person name="Birol I."/>
            <person name="Jones S.J."/>
            <person name="Bohlmann J."/>
        </authorList>
    </citation>
    <scope>NUCLEOTIDE SEQUENCE</scope>
</reference>
<keyword evidence="1 3" id="KW-1015">Disulfide bond</keyword>
<dbReference type="GO" id="GO:0005615">
    <property type="term" value="C:extracellular space"/>
    <property type="evidence" value="ECO:0007669"/>
    <property type="project" value="TreeGrafter"/>
</dbReference>
<dbReference type="CDD" id="cd00041">
    <property type="entry name" value="CUB"/>
    <property type="match status" value="2"/>
</dbReference>
<protein>
    <recommendedName>
        <fullName evidence="10">Cubilin</fullName>
    </recommendedName>
</protein>
<feature type="compositionally biased region" description="Low complexity" evidence="4">
    <location>
        <begin position="1700"/>
        <end position="1711"/>
    </location>
</feature>
<feature type="region of interest" description="Disordered" evidence="4">
    <location>
        <begin position="1072"/>
        <end position="1128"/>
    </location>
</feature>
<feature type="domain" description="C-type lectin" evidence="7">
    <location>
        <begin position="10"/>
        <end position="81"/>
    </location>
</feature>
<keyword evidence="3" id="KW-0245">EGF-like domain</keyword>
<dbReference type="PROSITE" id="PS00022">
    <property type="entry name" value="EGF_1"/>
    <property type="match status" value="3"/>
</dbReference>
<sequence>MPFELFSTNWELEPPVNMSNWFPGWPQHQHYNKQPNDDGLSEQDCVEVRRTYTLPSTSVSLAPGFMWNDRDCATLNYFICEKLQNDEPLDEIWSPDCNRTLRLSRQAPRAAISSPGFPRQYPDNADCDTNIISPSGYRIILDFDELVIENEPRLGGKADPAADFKWMDGSSMDFQGWIPGQKPSENDLLDTGQDARCIGVQWTPSPTPLMPSGLYWKSRRCSQVGGYVCKKKRQLLDSSIDFNFLVKIIGPERTRLKIRFSKIDIELQLECLYDYVELKSVSRGDKKVQEDASRFCGTHAKQMERFDFVSQNNEAEVKFHSDYSVTGSGFSLTWVAVDVSACPTQTLTAREGVIFSPNYPDFLLAHLDCSILIQAPPGKRIWLEFTDVDLGHNNSEVINNSNKKEASIEMQLGKNLNSFKPFQMRELLTDGNFISLDQFMNIRLQTGKHAIGRGFRASYRTSDEGSIEEKIIFLESNTSGFLQHLNFPQRSPPNLDFLQRFIAPPGYVISMEFHAVKLSHLECSNENGLIEVFDSYSDANGTLWKMCRQAIDEQREDDGPFTSPAIFIKSFLNSIQLRQKSGILGSPLNGTLKVLPDDQYKKKLINCEHKNVESCNPNPCQNEGKCTNKKSNKICQCIGHFTGLFCAITQCDLEPCVFGSCELTNTSYKCHCNSGYVGPTCEQKKKPCESNPCESRGSCIEKGNGFLCRCHAWWEGTKCEKRMLHIPFTPLSERMLHEPFWLGLMTVFVVLGVIGLVWCAKRHFPEKIEKLLAEDSNRSRIHSLRSTSVREQLAAASGATAAVLAAATPSPGPAQGRSIFGRLGIRKPSILSLTSPHASCGAGGYSPATARTFSLDDLLKPPPRRSPSPKKKRNNSTPTKKNVAEKKQILQHLISPVNKHLSKRVSLGELIQMSEHKTSGIQSAPSVIIKETKLSDNDPALAALNDPKLEKKVTFARLLNKVSAEMSSGSDMEMGIMQTNRLGCIFPRASSTPPSPSVINRSPNSTSSNQGKGSDSFTSSDLAIPSVLSASASDLLIARRQNKNPISKQKPASADSILAMFRNFSSSSAGANLPSSLKLSPSSTPTASSPHDDIVGDDESSSSSVHTPSTIEVPVLDPISAHRSPGGGTNLLHPPTILLEIPSTINKCLSPIRELPTPLPSPMPSPAITPIMRRSQSPIARRAAAQISASSLDDLDNSDDKISMEIPNISISGSDDEDLRCPDIAIDPQAEDGLIFEEAAAMQHSALYNIKNRPSPLVHINDQPKSPNSVPPLVIPTLTIETPSPTRKTPTLLIPGSPPPQRSHPHHQESAFQFPTGTKSGRRMFKDFEKPTSLDLPCAPPLITVTCNMSEAESDIESISPAVKLSGRGGASGGMSYLSPFSMAHRAEQHASESNLSSSGYSSMASPGPSRCGSSNPLCPSEMEDPGPPGSGHCLRRQSLTPVRRPNSNCGNADNTSGQGDQRRGRSDSETLSDDPLLESNDEGIGTDHIDEKIDDGEVKSAKDLEVFMTVETSDTKSLLLDLPVVTNLNTPRVAKCVTVDSTIDRLIPPLTTSISKNSLQLPSIVVQLDAITGEKYLSPMSSRSESPLSDRTSGMGRFSPLFYGKNKDLLPFTDSDGLYDFPSSDKVNVTTSCQHKKIGRKRDKRALRSCKTPSPTKQQQNLSWHNHLDVPSSKDPFYKVPPPRKLSPKRRLARTQVVSSSSSSDSITSTREVLKHSSSSPSPDTIRWSSPIGWTDQKHPRLDATNEDKDDSNPNSPMLSRSLEFAKKQPKYQKISRLRAISNQIRFLKRLEQSLKRRERTASPDTDSFDSEEESPMVTSPLLHQSKGPKVEIRKSSSIGKLQSSTGLNSRTNKGTKYKAWDSLQERNRATEVCTKHGNSE</sequence>
<feature type="compositionally biased region" description="Low complexity" evidence="4">
    <location>
        <begin position="1392"/>
        <end position="1410"/>
    </location>
</feature>
<evidence type="ECO:0000259" key="6">
    <source>
        <dbReference type="PROSITE" id="PS50026"/>
    </source>
</evidence>
<feature type="region of interest" description="Disordered" evidence="4">
    <location>
        <begin position="1388"/>
        <end position="1488"/>
    </location>
</feature>
<evidence type="ECO:0000259" key="7">
    <source>
        <dbReference type="PROSITE" id="PS50041"/>
    </source>
</evidence>
<feature type="domain" description="C-type lectin" evidence="7">
    <location>
        <begin position="163"/>
        <end position="230"/>
    </location>
</feature>
<dbReference type="Pfam" id="PF00431">
    <property type="entry name" value="CUB"/>
    <property type="match status" value="3"/>
</dbReference>
<dbReference type="CDD" id="cd00037">
    <property type="entry name" value="CLECT"/>
    <property type="match status" value="1"/>
</dbReference>
<feature type="compositionally biased region" description="Basic and acidic residues" evidence="4">
    <location>
        <begin position="1865"/>
        <end position="1882"/>
    </location>
</feature>
<dbReference type="InterPro" id="IPR001304">
    <property type="entry name" value="C-type_lectin-like"/>
</dbReference>
<evidence type="ECO:0000259" key="5">
    <source>
        <dbReference type="PROSITE" id="PS01180"/>
    </source>
</evidence>
<evidence type="ECO:0000256" key="2">
    <source>
        <dbReference type="PROSITE-ProRule" id="PRU00059"/>
    </source>
</evidence>
<feature type="disulfide bond" evidence="3">
    <location>
        <begin position="637"/>
        <end position="646"/>
    </location>
</feature>
<dbReference type="SMART" id="SM00042">
    <property type="entry name" value="CUB"/>
    <property type="match status" value="2"/>
</dbReference>
<feature type="compositionally biased region" description="Low complexity" evidence="4">
    <location>
        <begin position="1072"/>
        <end position="1089"/>
    </location>
</feature>
<feature type="compositionally biased region" description="Polar residues" evidence="4">
    <location>
        <begin position="1438"/>
        <end position="1460"/>
    </location>
</feature>
<name>A0AAR5P3I6_DENPD</name>
<feature type="disulfide bond" evidence="3">
    <location>
        <begin position="672"/>
        <end position="681"/>
    </location>
</feature>
<dbReference type="GO" id="GO:0004252">
    <property type="term" value="F:serine-type endopeptidase activity"/>
    <property type="evidence" value="ECO:0007669"/>
    <property type="project" value="TreeGrafter"/>
</dbReference>
<dbReference type="SUPFAM" id="SSF56436">
    <property type="entry name" value="C-type lectin-like"/>
    <property type="match status" value="2"/>
</dbReference>
<comment type="caution">
    <text evidence="3">Lacks conserved residue(s) required for the propagation of feature annotation.</text>
</comment>
<reference evidence="8" key="2">
    <citation type="submission" date="2024-08" db="UniProtKB">
        <authorList>
            <consortium name="EnsemblMetazoa"/>
        </authorList>
    </citation>
    <scope>IDENTIFICATION</scope>
</reference>
<dbReference type="Gene3D" id="3.10.100.10">
    <property type="entry name" value="Mannose-Binding Protein A, subunit A"/>
    <property type="match status" value="1"/>
</dbReference>
<dbReference type="Gene3D" id="2.10.25.10">
    <property type="entry name" value="Laminin"/>
    <property type="match status" value="2"/>
</dbReference>
<evidence type="ECO:0000256" key="1">
    <source>
        <dbReference type="ARBA" id="ARBA00023157"/>
    </source>
</evidence>
<feature type="region of interest" description="Disordered" evidence="4">
    <location>
        <begin position="1292"/>
        <end position="1319"/>
    </location>
</feature>
<feature type="domain" description="CUB" evidence="5">
    <location>
        <begin position="97"/>
        <end position="337"/>
    </location>
</feature>
<dbReference type="CDD" id="cd00054">
    <property type="entry name" value="EGF_CA"/>
    <property type="match status" value="2"/>
</dbReference>
<feature type="disulfide bond" evidence="2">
    <location>
        <begin position="342"/>
        <end position="369"/>
    </location>
</feature>
<dbReference type="SUPFAM" id="SSF57196">
    <property type="entry name" value="EGF/Laminin"/>
    <property type="match status" value="3"/>
</dbReference>
<feature type="compositionally biased region" description="Basic and acidic residues" evidence="4">
    <location>
        <begin position="1737"/>
        <end position="1748"/>
    </location>
</feature>
<accession>A0AAR5P3I6</accession>
<evidence type="ECO:0000256" key="4">
    <source>
        <dbReference type="SAM" id="MobiDB-lite"/>
    </source>
</evidence>
<dbReference type="InterPro" id="IPR016186">
    <property type="entry name" value="C-type_lectin-like/link_sf"/>
</dbReference>
<feature type="compositionally biased region" description="Polar residues" evidence="4">
    <location>
        <begin position="1837"/>
        <end position="1856"/>
    </location>
</feature>
<dbReference type="EnsemblMetazoa" id="XM_019900115.1">
    <property type="protein sequence ID" value="XP_019755674.1"/>
    <property type="gene ID" value="LOC109534447"/>
</dbReference>
<feature type="compositionally biased region" description="Basic residues" evidence="4">
    <location>
        <begin position="1635"/>
        <end position="1649"/>
    </location>
</feature>
<dbReference type="PROSITE" id="PS01186">
    <property type="entry name" value="EGF_2"/>
    <property type="match status" value="1"/>
</dbReference>
<feature type="compositionally biased region" description="Acidic residues" evidence="4">
    <location>
        <begin position="1471"/>
        <end position="1482"/>
    </location>
</feature>
<dbReference type="PANTHER" id="PTHR24255:SF31">
    <property type="entry name" value="CUBILIN-LIKE PROTEIN"/>
    <property type="match status" value="1"/>
</dbReference>
<dbReference type="PROSITE" id="PS50041">
    <property type="entry name" value="C_TYPE_LECTIN_2"/>
    <property type="match status" value="2"/>
</dbReference>
<organism evidence="8 9">
    <name type="scientific">Dendroctonus ponderosae</name>
    <name type="common">Mountain pine beetle</name>
    <dbReference type="NCBI Taxonomy" id="77166"/>
    <lineage>
        <taxon>Eukaryota</taxon>
        <taxon>Metazoa</taxon>
        <taxon>Ecdysozoa</taxon>
        <taxon>Arthropoda</taxon>
        <taxon>Hexapoda</taxon>
        <taxon>Insecta</taxon>
        <taxon>Pterygota</taxon>
        <taxon>Neoptera</taxon>
        <taxon>Endopterygota</taxon>
        <taxon>Coleoptera</taxon>
        <taxon>Polyphaga</taxon>
        <taxon>Cucujiformia</taxon>
        <taxon>Curculionidae</taxon>
        <taxon>Scolytinae</taxon>
        <taxon>Dendroctonus</taxon>
    </lineage>
</organism>
<dbReference type="SUPFAM" id="SSF49854">
    <property type="entry name" value="Spermadhesin, CUB domain"/>
    <property type="match status" value="4"/>
</dbReference>